<dbReference type="Proteomes" id="UP000266177">
    <property type="component" value="Unassembled WGS sequence"/>
</dbReference>
<evidence type="ECO:0000313" key="2">
    <source>
        <dbReference type="Proteomes" id="UP000266177"/>
    </source>
</evidence>
<organism evidence="1 2">
    <name type="scientific">Paenibacillus thiaminolyticus</name>
    <name type="common">Bacillus thiaminolyticus</name>
    <dbReference type="NCBI Taxonomy" id="49283"/>
    <lineage>
        <taxon>Bacteria</taxon>
        <taxon>Bacillati</taxon>
        <taxon>Bacillota</taxon>
        <taxon>Bacilli</taxon>
        <taxon>Bacillales</taxon>
        <taxon>Paenibacillaceae</taxon>
        <taxon>Paenibacillus</taxon>
    </lineage>
</organism>
<gene>
    <name evidence="1" type="ORF">DQX05_27640</name>
</gene>
<sequence length="162" mass="18943">MEELHRKFIARRLPFKNTNLEVEKMLKVKYLAEEIPKSSLTDLHYEMKETYNKIVKCFKIEDEKILQRVCSNADKKLHEEYTDGRAPNSRETEWSKINSGKLLRVILISDDGKTMSNYKVQGICTALVQDLTIMLGISPENCSLDNSYYVKYLQLLQLRGYL</sequence>
<comment type="caution">
    <text evidence="1">The sequence shown here is derived from an EMBL/GenBank/DDBJ whole genome shotgun (WGS) entry which is preliminary data.</text>
</comment>
<dbReference type="EMBL" id="QYZD01000047">
    <property type="protein sequence ID" value="RJG17731.1"/>
    <property type="molecule type" value="Genomic_DNA"/>
</dbReference>
<reference evidence="1 2" key="1">
    <citation type="submission" date="2018-09" db="EMBL/GenBank/DDBJ databases">
        <title>Paenibacillus SK2017-BO5.</title>
        <authorList>
            <person name="Piskunova J.V."/>
            <person name="Dubiley S.A."/>
            <person name="Severinov K.V."/>
        </authorList>
    </citation>
    <scope>NUCLEOTIDE SEQUENCE [LARGE SCALE GENOMIC DNA]</scope>
    <source>
        <strain evidence="1 2">BO5</strain>
    </source>
</reference>
<name>A0A3A3G9D5_PANTH</name>
<evidence type="ECO:0000313" key="1">
    <source>
        <dbReference type="EMBL" id="RJG17731.1"/>
    </source>
</evidence>
<dbReference type="RefSeq" id="WP_119796494.1">
    <property type="nucleotide sequence ID" value="NZ_QYZD01000047.1"/>
</dbReference>
<accession>A0A3A3G9D5</accession>
<protein>
    <submittedName>
        <fullName evidence="1">Uncharacterized protein</fullName>
    </submittedName>
</protein>
<dbReference type="OrthoDB" id="2917213at2"/>
<proteinExistence type="predicted"/>
<dbReference type="AlphaFoldDB" id="A0A3A3G9D5"/>